<keyword evidence="5" id="KW-1185">Reference proteome</keyword>
<evidence type="ECO:0000313" key="5">
    <source>
        <dbReference type="Proteomes" id="UP000198535"/>
    </source>
</evidence>
<dbReference type="SUPFAM" id="SSF52218">
    <property type="entry name" value="Flavoproteins"/>
    <property type="match status" value="1"/>
</dbReference>
<dbReference type="InterPro" id="IPR003680">
    <property type="entry name" value="Flavodoxin_fold"/>
</dbReference>
<reference evidence="5" key="1">
    <citation type="submission" date="2016-10" db="EMBL/GenBank/DDBJ databases">
        <authorList>
            <person name="Varghese N."/>
            <person name="Submissions S."/>
        </authorList>
    </citation>
    <scope>NUCLEOTIDE SEQUENCE [LARGE SCALE GENOMIC DNA]</scope>
    <source>
        <strain evidence="5">Mob M</strain>
    </source>
</reference>
<dbReference type="InterPro" id="IPR051545">
    <property type="entry name" value="NAD(P)H_dehydrogenase_qn"/>
</dbReference>
<sequence>MKVSVILGHPYEKSFNHAIANVVMEALLTSGHEVHFHDLHKEGFDPLLRGEELVADRSEDPLVRTHWAEIREADGIIIVHPNWWGQPPAILKGWLDRVLREGVAYMFPDDDDGSGLPIGLLKAKAAIVLNTSNTPEERENNVFGDPLERIWKDCVFDFCGVTTFHRRMFRTIAGSSSEEREEWLDEVRDIVNDTFPQLS</sequence>
<evidence type="ECO:0000259" key="3">
    <source>
        <dbReference type="Pfam" id="PF02525"/>
    </source>
</evidence>
<dbReference type="OrthoDB" id="9059at2157"/>
<dbReference type="InterPro" id="IPR029039">
    <property type="entry name" value="Flavoprotein-like_sf"/>
</dbReference>
<organism evidence="4 5">
    <name type="scientific">Methanolobus profundi</name>
    <dbReference type="NCBI Taxonomy" id="487685"/>
    <lineage>
        <taxon>Archaea</taxon>
        <taxon>Methanobacteriati</taxon>
        <taxon>Methanobacteriota</taxon>
        <taxon>Stenosarchaea group</taxon>
        <taxon>Methanomicrobia</taxon>
        <taxon>Methanosarcinales</taxon>
        <taxon>Methanosarcinaceae</taxon>
        <taxon>Methanolobus</taxon>
    </lineage>
</organism>
<proteinExistence type="inferred from homology"/>
<dbReference type="STRING" id="487685.SAMN04488696_0599"/>
<dbReference type="RefSeq" id="WP_091932942.1">
    <property type="nucleotide sequence ID" value="NZ_FOUJ01000001.1"/>
</dbReference>
<dbReference type="GO" id="GO:0005829">
    <property type="term" value="C:cytosol"/>
    <property type="evidence" value="ECO:0007669"/>
    <property type="project" value="TreeGrafter"/>
</dbReference>
<dbReference type="GO" id="GO:0003955">
    <property type="term" value="F:NAD(P)H dehydrogenase (quinone) activity"/>
    <property type="evidence" value="ECO:0007669"/>
    <property type="project" value="TreeGrafter"/>
</dbReference>
<keyword evidence="2" id="KW-0560">Oxidoreductase</keyword>
<dbReference type="PANTHER" id="PTHR10204">
    <property type="entry name" value="NAD P H OXIDOREDUCTASE-RELATED"/>
    <property type="match status" value="1"/>
</dbReference>
<gene>
    <name evidence="4" type="ORF">SAMN04488696_0599</name>
</gene>
<evidence type="ECO:0000256" key="1">
    <source>
        <dbReference type="ARBA" id="ARBA00006252"/>
    </source>
</evidence>
<name>A0A1I4PE35_9EURY</name>
<dbReference type="Gene3D" id="3.40.50.360">
    <property type="match status" value="1"/>
</dbReference>
<dbReference type="Pfam" id="PF02525">
    <property type="entry name" value="Flavodoxin_2"/>
    <property type="match status" value="1"/>
</dbReference>
<dbReference type="Proteomes" id="UP000198535">
    <property type="component" value="Unassembled WGS sequence"/>
</dbReference>
<evidence type="ECO:0000256" key="2">
    <source>
        <dbReference type="ARBA" id="ARBA00023002"/>
    </source>
</evidence>
<dbReference type="EMBL" id="FOUJ01000001">
    <property type="protein sequence ID" value="SFM25979.1"/>
    <property type="molecule type" value="Genomic_DNA"/>
</dbReference>
<feature type="domain" description="Flavodoxin-like fold" evidence="3">
    <location>
        <begin position="1"/>
        <end position="187"/>
    </location>
</feature>
<accession>A0A1I4PE35</accession>
<comment type="similarity">
    <text evidence="1">Belongs to the NAD(P)H dehydrogenase (quinone) family.</text>
</comment>
<dbReference type="PANTHER" id="PTHR10204:SF34">
    <property type="entry name" value="NAD(P)H DEHYDROGENASE [QUINONE] 1 ISOFORM 1"/>
    <property type="match status" value="1"/>
</dbReference>
<dbReference type="AlphaFoldDB" id="A0A1I4PE35"/>
<evidence type="ECO:0000313" key="4">
    <source>
        <dbReference type="EMBL" id="SFM25979.1"/>
    </source>
</evidence>
<protein>
    <submittedName>
        <fullName evidence="4">Putative NADPH-quinone reductase (Modulator of drug activity B)</fullName>
    </submittedName>
</protein>